<comment type="caution">
    <text evidence="8">The sequence shown here is derived from an EMBL/GenBank/DDBJ whole genome shotgun (WGS) entry which is preliminary data.</text>
</comment>
<dbReference type="Proteomes" id="UP001178507">
    <property type="component" value="Unassembled WGS sequence"/>
</dbReference>
<evidence type="ECO:0000256" key="6">
    <source>
        <dbReference type="SAM" id="Phobius"/>
    </source>
</evidence>
<evidence type="ECO:0000256" key="2">
    <source>
        <dbReference type="ARBA" id="ARBA00007200"/>
    </source>
</evidence>
<feature type="transmembrane region" description="Helical" evidence="6">
    <location>
        <begin position="695"/>
        <end position="713"/>
    </location>
</feature>
<comment type="subcellular location">
    <subcellularLocation>
        <location evidence="1">Membrane</location>
        <topology evidence="1">Multi-pass membrane protein</topology>
    </subcellularLocation>
</comment>
<evidence type="ECO:0000256" key="4">
    <source>
        <dbReference type="ARBA" id="ARBA00022989"/>
    </source>
</evidence>
<evidence type="ECO:0000259" key="7">
    <source>
        <dbReference type="Pfam" id="PF20519"/>
    </source>
</evidence>
<keyword evidence="3 6" id="KW-0812">Transmembrane</keyword>
<keyword evidence="5 6" id="KW-0472">Membrane</keyword>
<dbReference type="EMBL" id="CAUJNA010000687">
    <property type="protein sequence ID" value="CAJ1380163.1"/>
    <property type="molecule type" value="Genomic_DNA"/>
</dbReference>
<dbReference type="GO" id="GO:0050982">
    <property type="term" value="P:detection of mechanical stimulus"/>
    <property type="evidence" value="ECO:0007669"/>
    <property type="project" value="TreeGrafter"/>
</dbReference>
<feature type="transmembrane region" description="Helical" evidence="6">
    <location>
        <begin position="633"/>
        <end position="657"/>
    </location>
</feature>
<name>A0AA36MV77_9DINO</name>
<evidence type="ECO:0000313" key="8">
    <source>
        <dbReference type="EMBL" id="CAJ1380163.1"/>
    </source>
</evidence>
<organism evidence="8 9">
    <name type="scientific">Effrenium voratum</name>
    <dbReference type="NCBI Taxonomy" id="2562239"/>
    <lineage>
        <taxon>Eukaryota</taxon>
        <taxon>Sar</taxon>
        <taxon>Alveolata</taxon>
        <taxon>Dinophyceae</taxon>
        <taxon>Suessiales</taxon>
        <taxon>Symbiodiniaceae</taxon>
        <taxon>Effrenium</taxon>
    </lineage>
</organism>
<feature type="transmembrane region" description="Helical" evidence="6">
    <location>
        <begin position="599"/>
        <end position="621"/>
    </location>
</feature>
<keyword evidence="4 6" id="KW-1133">Transmembrane helix</keyword>
<sequence>AKPDKPRGTLSHLAMALAIEVARDDDIQQASDFLESDGGSDLFACTETLRSLQRRAADRQARIELLEDRAQVVVHELANRRLEAQECEKSFFELQGVNIRSVQFRRMHGLRNPVEERLVNPAQKALQEKTSKILQSVETNLLQEVTRDGRREIDKHGFKVFDAGDLMVTKSEDAARVEGSRRESLLVTYAADNSELPRHLTYCIAEATTVRQLHLDACAYWGLPEVEYVLKSTNNSKLHENMLVHDCLRRNEDGHFVLVHKTPKNPIILQQEWLDIQPKFGRKKVKRPAEEEQKLGSSTAVGNNSSLAEQMVMLPGLFQFMTQRDRDARRHLPPLKLRSLCVYLMLLVLTAWCLFRLRPPLYSYWCNEGIAQVMTGEIHSAPFESIRSVEGIWTWLEETVAAELFVEDSVLRRHNYLLGYVQVLTQQVTETESSTCVQASAVQGTGNFTCVGLSFDESNADKTRQQEIEAYWSGKVGQDGRSFSEPWVFSTGRTAGAHPQTDAFREFDASGYSADYHLQYTPLSKVHDAFLNDMKFLQQVDWLSPHTRALHVSFVVFNANHQTWVWNRFTFEMTAFGVIYPLSHIEDFRPRLNEYGMEYGLLGADLARLVLVILVCFQVFLDVWRLQTATGAGWKHFLTLQAITDLLIFVLFLVAFIRRMAFYTSESSVSHAMAAFNELSFHDVGQISASYNFNAILDGVVVALCCFRFAYFMRVSRAVFVVWSAVERAASVASSLVPLVLLSLLGFVVVGMAVDSRDSPYTRTIGLITTRVVMLLAGDDRTVAALHPDRPAELLYSVVLSASFRLFILNTWIAVMMQEYHRVRIAAGFDPKQYRWKEYDWVRWGVAWPFSSLYLRFRPKAEPSKRFTDEDSVASW</sequence>
<dbReference type="GO" id="GO:0005262">
    <property type="term" value="F:calcium channel activity"/>
    <property type="evidence" value="ECO:0007669"/>
    <property type="project" value="TreeGrafter"/>
</dbReference>
<evidence type="ECO:0000256" key="3">
    <source>
        <dbReference type="ARBA" id="ARBA00022692"/>
    </source>
</evidence>
<feature type="non-terminal residue" evidence="8">
    <location>
        <position position="876"/>
    </location>
</feature>
<reference evidence="8" key="1">
    <citation type="submission" date="2023-08" db="EMBL/GenBank/DDBJ databases">
        <authorList>
            <person name="Chen Y."/>
            <person name="Shah S."/>
            <person name="Dougan E. K."/>
            <person name="Thang M."/>
            <person name="Chan C."/>
        </authorList>
    </citation>
    <scope>NUCLEOTIDE SEQUENCE</scope>
</reference>
<protein>
    <recommendedName>
        <fullName evidence="7">Polycystin domain-containing protein</fullName>
    </recommendedName>
</protein>
<gene>
    <name evidence="8" type="ORF">EVOR1521_LOCUS8175</name>
</gene>
<comment type="similarity">
    <text evidence="2">Belongs to the polycystin family.</text>
</comment>
<dbReference type="PANTHER" id="PTHR10877:SF197">
    <property type="entry name" value="POLYCYSTIC KIDNEY DISEASE PROTEIN 1-LIKE 2"/>
    <property type="match status" value="1"/>
</dbReference>
<evidence type="ECO:0000313" key="9">
    <source>
        <dbReference type="Proteomes" id="UP001178507"/>
    </source>
</evidence>
<evidence type="ECO:0000256" key="5">
    <source>
        <dbReference type="ARBA" id="ARBA00023136"/>
    </source>
</evidence>
<dbReference type="GO" id="GO:0016020">
    <property type="term" value="C:membrane"/>
    <property type="evidence" value="ECO:0007669"/>
    <property type="project" value="UniProtKB-SubCell"/>
</dbReference>
<keyword evidence="9" id="KW-1185">Reference proteome</keyword>
<feature type="transmembrane region" description="Helical" evidence="6">
    <location>
        <begin position="733"/>
        <end position="754"/>
    </location>
</feature>
<accession>A0AA36MV77</accession>
<proteinExistence type="inferred from homology"/>
<dbReference type="AlphaFoldDB" id="A0AA36MV77"/>
<evidence type="ECO:0000256" key="1">
    <source>
        <dbReference type="ARBA" id="ARBA00004141"/>
    </source>
</evidence>
<dbReference type="InterPro" id="IPR046791">
    <property type="entry name" value="Polycystin_dom"/>
</dbReference>
<dbReference type="Pfam" id="PF20519">
    <property type="entry name" value="Polycystin_dom"/>
    <property type="match status" value="1"/>
</dbReference>
<dbReference type="PANTHER" id="PTHR10877">
    <property type="entry name" value="POLYCYSTIN FAMILY MEMBER"/>
    <property type="match status" value="1"/>
</dbReference>
<feature type="transmembrane region" description="Helical" evidence="6">
    <location>
        <begin position="794"/>
        <end position="815"/>
    </location>
</feature>
<feature type="domain" description="Polycystin" evidence="7">
    <location>
        <begin position="383"/>
        <end position="588"/>
    </location>
</feature>
<dbReference type="InterPro" id="IPR051223">
    <property type="entry name" value="Polycystin"/>
</dbReference>